<organism evidence="1 2">
    <name type="scientific">Burkholderia lata (strain ATCC 17760 / DSM 23089 / LMG 22485 / NCIMB 9086 / R18194 / 383)</name>
    <dbReference type="NCBI Taxonomy" id="482957"/>
    <lineage>
        <taxon>Bacteria</taxon>
        <taxon>Pseudomonadati</taxon>
        <taxon>Pseudomonadota</taxon>
        <taxon>Betaproteobacteria</taxon>
        <taxon>Burkholderiales</taxon>
        <taxon>Burkholderiaceae</taxon>
        <taxon>Burkholderia</taxon>
        <taxon>Burkholderia cepacia complex</taxon>
    </lineage>
</organism>
<dbReference type="Proteomes" id="UP000002705">
    <property type="component" value="Chromosome 3"/>
</dbReference>
<protein>
    <recommendedName>
        <fullName evidence="3">TPR repeat-containing protein</fullName>
    </recommendedName>
</protein>
<proteinExistence type="predicted"/>
<name>Q39N32_BURL3</name>
<evidence type="ECO:0000313" key="1">
    <source>
        <dbReference type="EMBL" id="ABB06134.1"/>
    </source>
</evidence>
<dbReference type="SUPFAM" id="SSF53756">
    <property type="entry name" value="UDP-Glycosyltransferase/glycogen phosphorylase"/>
    <property type="match status" value="1"/>
</dbReference>
<dbReference type="PATRIC" id="fig|482957.22.peg.7646"/>
<accession>Q39N32</accession>
<evidence type="ECO:0000313" key="2">
    <source>
        <dbReference type="Proteomes" id="UP000002705"/>
    </source>
</evidence>
<dbReference type="GO" id="GO:0016757">
    <property type="term" value="F:glycosyltransferase activity"/>
    <property type="evidence" value="ECO:0007669"/>
    <property type="project" value="InterPro"/>
</dbReference>
<gene>
    <name evidence="1" type="ordered locus">Bcep18194_C7090</name>
</gene>
<reference evidence="1" key="1">
    <citation type="submission" date="2009-01" db="EMBL/GenBank/DDBJ databases">
        <title>Complete sequence of chromosome 3 of Burkholderia sp. 383.</title>
        <authorList>
            <consortium name="US DOE Joint Genome Institute"/>
            <person name="Copeland A."/>
            <person name="Lucas S."/>
            <person name="Lapidus A."/>
            <person name="Barry K."/>
            <person name="Detter J.C."/>
            <person name="Glavina T."/>
            <person name="Hammon N."/>
            <person name="Israni S."/>
            <person name="Pitluck S."/>
            <person name="Chain P."/>
            <person name="Malfatti S."/>
            <person name="Shin M."/>
            <person name="Vergez L."/>
            <person name="Schmutz J."/>
            <person name="Larimer F."/>
            <person name="Land M."/>
            <person name="Kyrpides N."/>
            <person name="Lykidis A."/>
            <person name="Richardson P."/>
        </authorList>
    </citation>
    <scope>NUCLEOTIDE SEQUENCE</scope>
    <source>
        <strain evidence="1">383</strain>
    </source>
</reference>
<dbReference type="HOGENOM" id="CLU_010140_0_3_4"/>
<sequence>MLAISKPAMRIHPHQRITGDTLTRDQSELDAAYKAYLRDKSASTGLALSRALRLSGHAEEAIRVAKEIADQVEDPFLRAQVGIDMNYLGLFAQAEPLLMQSLAELHHEPDRRVLKVELVIAQYAQGRFREAHALNRRSRDAWGRAGVVSNIYPSDTSEYGRIVNKLLRFDESAAGRRVLILQEGGLGDVIMFSRYLHLLRDEGASAIVLQAPGILAPIFASYDWVTLVENASDAIDQSDCILCTFDLFARYQTTPYFPSWTNSYVQAPAGREMTPRVANIFNNRRDGVREIGLIWRSGTSVRHEPYRSIALEQLAPLFGAPECRFHALQFGKITDEEHALLDQHGIGVIGDELNDLGDTAVILNALDLLITVDTGPAHLAGALGRPVWLLLSAACDERWSNTHRDTPWYRSMHLYRQPALGDWSSPILEMADALSGKDVAW</sequence>
<dbReference type="Pfam" id="PF01075">
    <property type="entry name" value="Glyco_transf_9"/>
    <property type="match status" value="1"/>
</dbReference>
<dbReference type="KEGG" id="bur:Bcep18194_C7090"/>
<dbReference type="Gene3D" id="3.40.50.2000">
    <property type="entry name" value="Glycogen Phosphorylase B"/>
    <property type="match status" value="1"/>
</dbReference>
<dbReference type="InterPro" id="IPR002201">
    <property type="entry name" value="Glyco_trans_9"/>
</dbReference>
<dbReference type="AlphaFoldDB" id="Q39N32"/>
<evidence type="ECO:0008006" key="3">
    <source>
        <dbReference type="Google" id="ProtNLM"/>
    </source>
</evidence>
<dbReference type="EMBL" id="CP000150">
    <property type="protein sequence ID" value="ABB06134.1"/>
    <property type="molecule type" value="Genomic_DNA"/>
</dbReference>
<keyword evidence="2" id="KW-1185">Reference proteome</keyword>